<reference evidence="1" key="1">
    <citation type="journal article" date="2014" name="Front. Microbiol.">
        <title>High frequency of phylogenetically diverse reductive dehalogenase-homologous genes in deep subseafloor sedimentary metagenomes.</title>
        <authorList>
            <person name="Kawai M."/>
            <person name="Futagami T."/>
            <person name="Toyoda A."/>
            <person name="Takaki Y."/>
            <person name="Nishi S."/>
            <person name="Hori S."/>
            <person name="Arai W."/>
            <person name="Tsubouchi T."/>
            <person name="Morono Y."/>
            <person name="Uchiyama I."/>
            <person name="Ito T."/>
            <person name="Fujiyama A."/>
            <person name="Inagaki F."/>
            <person name="Takami H."/>
        </authorList>
    </citation>
    <scope>NUCLEOTIDE SEQUENCE</scope>
    <source>
        <strain evidence="1">Expedition CK06-06</strain>
    </source>
</reference>
<dbReference type="EMBL" id="BARW01040979">
    <property type="protein sequence ID" value="GAJ21698.1"/>
    <property type="molecule type" value="Genomic_DNA"/>
</dbReference>
<sequence length="109" mass="12870">KQNEKLQQVLYNISKAANSPITLDQLYKTIHQELDNIIDTTNFFIALTDYQKDEVYFPYFVDEKDDDFPIINFSETNSLTIYVIKTDQPLLADYKKLKKMIAQRELNII</sequence>
<comment type="caution">
    <text evidence="1">The sequence shown here is derived from an EMBL/GenBank/DDBJ whole genome shotgun (WGS) entry which is preliminary data.</text>
</comment>
<evidence type="ECO:0000313" key="1">
    <source>
        <dbReference type="EMBL" id="GAJ21698.1"/>
    </source>
</evidence>
<protein>
    <recommendedName>
        <fullName evidence="2">GAF domain-containing protein</fullName>
    </recommendedName>
</protein>
<dbReference type="InterPro" id="IPR029016">
    <property type="entry name" value="GAF-like_dom_sf"/>
</dbReference>
<feature type="non-terminal residue" evidence="1">
    <location>
        <position position="1"/>
    </location>
</feature>
<proteinExistence type="predicted"/>
<evidence type="ECO:0008006" key="2">
    <source>
        <dbReference type="Google" id="ProtNLM"/>
    </source>
</evidence>
<organism evidence="1">
    <name type="scientific">marine sediment metagenome</name>
    <dbReference type="NCBI Taxonomy" id="412755"/>
    <lineage>
        <taxon>unclassified sequences</taxon>
        <taxon>metagenomes</taxon>
        <taxon>ecological metagenomes</taxon>
    </lineage>
</organism>
<dbReference type="SUPFAM" id="SSF55781">
    <property type="entry name" value="GAF domain-like"/>
    <property type="match status" value="1"/>
</dbReference>
<gene>
    <name evidence="1" type="ORF">S12H4_61626</name>
</gene>
<dbReference type="Gene3D" id="3.30.450.40">
    <property type="match status" value="1"/>
</dbReference>
<accession>X1UW19</accession>
<dbReference type="AlphaFoldDB" id="X1UW19"/>
<feature type="non-terminal residue" evidence="1">
    <location>
        <position position="109"/>
    </location>
</feature>
<name>X1UW19_9ZZZZ</name>